<protein>
    <submittedName>
        <fullName evidence="8">OmpA family protein</fullName>
    </submittedName>
</protein>
<dbReference type="PRINTS" id="PR01021">
    <property type="entry name" value="OMPADOMAIN"/>
</dbReference>
<keyword evidence="2 4" id="KW-0472">Membrane</keyword>
<dbReference type="InterPro" id="IPR006664">
    <property type="entry name" value="OMP_bac"/>
</dbReference>
<dbReference type="AlphaFoldDB" id="A0A4Z0NUT5"/>
<dbReference type="InterPro" id="IPR006690">
    <property type="entry name" value="OMPA-like_CS"/>
</dbReference>
<evidence type="ECO:0000313" key="9">
    <source>
        <dbReference type="Proteomes" id="UP000297535"/>
    </source>
</evidence>
<evidence type="ECO:0000256" key="1">
    <source>
        <dbReference type="ARBA" id="ARBA00004442"/>
    </source>
</evidence>
<dbReference type="Pfam" id="PF00691">
    <property type="entry name" value="OmpA"/>
    <property type="match status" value="1"/>
</dbReference>
<gene>
    <name evidence="8" type="ORF">EU555_06680</name>
</gene>
<comment type="subcellular location">
    <subcellularLocation>
        <location evidence="1">Cell outer membrane</location>
    </subcellularLocation>
</comment>
<keyword evidence="3" id="KW-0998">Cell outer membrane</keyword>
<feature type="signal peptide" evidence="6">
    <location>
        <begin position="1"/>
        <end position="30"/>
    </location>
</feature>
<dbReference type="GO" id="GO:0009279">
    <property type="term" value="C:cell outer membrane"/>
    <property type="evidence" value="ECO:0007669"/>
    <property type="project" value="UniProtKB-SubCell"/>
</dbReference>
<dbReference type="InterPro" id="IPR050330">
    <property type="entry name" value="Bact_OuterMem_StrucFunc"/>
</dbReference>
<feature type="chain" id="PRO_5021349994" evidence="6">
    <location>
        <begin position="31"/>
        <end position="215"/>
    </location>
</feature>
<dbReference type="PROSITE" id="PS51123">
    <property type="entry name" value="OMPA_2"/>
    <property type="match status" value="1"/>
</dbReference>
<keyword evidence="9" id="KW-1185">Reference proteome</keyword>
<dbReference type="Gene3D" id="3.30.1330.60">
    <property type="entry name" value="OmpA-like domain"/>
    <property type="match status" value="1"/>
</dbReference>
<proteinExistence type="predicted"/>
<sequence>MTTSNRSRRAAPLTATLAVLLALGATAAQAQQTPSEEDIARALFPEQKPLTRSLSTGVRGQPGGTDDSAFLDTLRNRTSFSPAEREKIAAASADKPSFDLEIPFEYNSATISPKALPLVKTLGATLARPVAKGSTFLVVGHTDGKGKDQANQALSERRAEAVRQYIIQNYGVPGANIVAVGYGKAHLKDAANPLSPANRRVTAVNMSGVKSASRY</sequence>
<feature type="domain" description="OmpA-like" evidence="7">
    <location>
        <begin position="91"/>
        <end position="209"/>
    </location>
</feature>
<evidence type="ECO:0000313" key="8">
    <source>
        <dbReference type="EMBL" id="TGE01275.1"/>
    </source>
</evidence>
<dbReference type="OrthoDB" id="9814546at2"/>
<dbReference type="SUPFAM" id="SSF103088">
    <property type="entry name" value="OmpA-like"/>
    <property type="match status" value="1"/>
</dbReference>
<comment type="caution">
    <text evidence="8">The sequence shown here is derived from an EMBL/GenBank/DDBJ whole genome shotgun (WGS) entry which is preliminary data.</text>
</comment>
<evidence type="ECO:0000256" key="6">
    <source>
        <dbReference type="SAM" id="SignalP"/>
    </source>
</evidence>
<dbReference type="EMBL" id="SRLB01000004">
    <property type="protein sequence ID" value="TGE01275.1"/>
    <property type="molecule type" value="Genomic_DNA"/>
</dbReference>
<dbReference type="PANTHER" id="PTHR30329:SF21">
    <property type="entry name" value="LIPOPROTEIN YIAD-RELATED"/>
    <property type="match status" value="1"/>
</dbReference>
<dbReference type="RefSeq" id="WP_135413878.1">
    <property type="nucleotide sequence ID" value="NZ_SRLB01000004.1"/>
</dbReference>
<evidence type="ECO:0000256" key="4">
    <source>
        <dbReference type="PROSITE-ProRule" id="PRU00473"/>
    </source>
</evidence>
<dbReference type="InterPro" id="IPR006665">
    <property type="entry name" value="OmpA-like"/>
</dbReference>
<dbReference type="PROSITE" id="PS01068">
    <property type="entry name" value="OMPA_1"/>
    <property type="match status" value="1"/>
</dbReference>
<evidence type="ECO:0000256" key="2">
    <source>
        <dbReference type="ARBA" id="ARBA00023136"/>
    </source>
</evidence>
<organism evidence="8 9">
    <name type="scientific">Methylobacterium nonmethylotrophicum</name>
    <dbReference type="NCBI Taxonomy" id="1141884"/>
    <lineage>
        <taxon>Bacteria</taxon>
        <taxon>Pseudomonadati</taxon>
        <taxon>Pseudomonadota</taxon>
        <taxon>Alphaproteobacteria</taxon>
        <taxon>Hyphomicrobiales</taxon>
        <taxon>Methylobacteriaceae</taxon>
        <taxon>Methylobacterium</taxon>
    </lineage>
</organism>
<evidence type="ECO:0000256" key="3">
    <source>
        <dbReference type="ARBA" id="ARBA00023237"/>
    </source>
</evidence>
<evidence type="ECO:0000256" key="5">
    <source>
        <dbReference type="SAM" id="MobiDB-lite"/>
    </source>
</evidence>
<dbReference type="Proteomes" id="UP000297535">
    <property type="component" value="Unassembled WGS sequence"/>
</dbReference>
<accession>A0A4Z0NUT5</accession>
<reference evidence="8 9" key="1">
    <citation type="submission" date="2019-04" db="EMBL/GenBank/DDBJ databases">
        <authorList>
            <person name="Feng G."/>
            <person name="Zhu H."/>
        </authorList>
    </citation>
    <scope>NUCLEOTIDE SEQUENCE [LARGE SCALE GENOMIC DNA]</scope>
    <source>
        <strain evidence="8 9">6HR-1</strain>
    </source>
</reference>
<evidence type="ECO:0000259" key="7">
    <source>
        <dbReference type="PROSITE" id="PS51123"/>
    </source>
</evidence>
<dbReference type="PANTHER" id="PTHR30329">
    <property type="entry name" value="STATOR ELEMENT OF FLAGELLAR MOTOR COMPLEX"/>
    <property type="match status" value="1"/>
</dbReference>
<name>A0A4Z0NUT5_9HYPH</name>
<dbReference type="InterPro" id="IPR036737">
    <property type="entry name" value="OmpA-like_sf"/>
</dbReference>
<feature type="region of interest" description="Disordered" evidence="5">
    <location>
        <begin position="50"/>
        <end position="69"/>
    </location>
</feature>
<dbReference type="CDD" id="cd07185">
    <property type="entry name" value="OmpA_C-like"/>
    <property type="match status" value="1"/>
</dbReference>
<keyword evidence="6" id="KW-0732">Signal</keyword>